<feature type="domain" description="CUE" evidence="2">
    <location>
        <begin position="28"/>
        <end position="72"/>
    </location>
</feature>
<dbReference type="CDD" id="cd14366">
    <property type="entry name" value="CUE_CUED1"/>
    <property type="match status" value="1"/>
</dbReference>
<evidence type="ECO:0000259" key="2">
    <source>
        <dbReference type="PROSITE" id="PS51140"/>
    </source>
</evidence>
<reference evidence="3 4" key="1">
    <citation type="submission" date="2015-01" db="EMBL/GenBank/DDBJ databases">
        <title>Evolution of Trichinella species and genotypes.</title>
        <authorList>
            <person name="Korhonen P.K."/>
            <person name="Edoardo P."/>
            <person name="Giuseppe L.R."/>
            <person name="Gasser R.B."/>
        </authorList>
    </citation>
    <scope>NUCLEOTIDE SEQUENCE [LARGE SCALE GENOMIC DNA]</scope>
    <source>
        <strain evidence="3">ISS3</strain>
    </source>
</reference>
<dbReference type="InterPro" id="IPR040195">
    <property type="entry name" value="CUE_CUED1"/>
</dbReference>
<dbReference type="OrthoDB" id="5794653at2759"/>
<dbReference type="PANTHER" id="PTHR13467:SF3">
    <property type="entry name" value="CUE DOMAIN-CONTAINING PROTEIN 1"/>
    <property type="match status" value="1"/>
</dbReference>
<dbReference type="AlphaFoldDB" id="A0A0V1BVB8"/>
<sequence length="395" mass="45039">LDFLVLNFFKLSNILREMEEPADELKLEFAQAMNDFSAMFPTLNRVTIEAVLRANNGLVDDTIDELLCIISSRELPTSKNLPNSKLDKAASVSQQIELRNRFASSCTIEPHSQIRGNGKKIYRPLMLNPLPSDFLRLSKPSHSSLTKTTTPTPSKQNSLNQNKLQEMLTDNMRRRHSASDAETQRYFKKNSVVYIFFNKNMLEDERIAILLQNQEFVRELRDDTDFMSALNRDAREREERHSALLQEKVSSSRQQANDSTVVHPSVADLLSSPVTEEYGGEPGEMSAFPYTKVVNVQKASEVEFREKLRHMGKASRQYLAEFAHRFQRKHKSASGILGIGTHSRTVLLNEVDESESDDEHNTNSGYNQPSDADYNIGDRRDLKEGHLFSNAKPKR</sequence>
<feature type="compositionally biased region" description="Basic and acidic residues" evidence="1">
    <location>
        <begin position="376"/>
        <end position="386"/>
    </location>
</feature>
<evidence type="ECO:0000256" key="1">
    <source>
        <dbReference type="SAM" id="MobiDB-lite"/>
    </source>
</evidence>
<name>A0A0V1BVB8_TRISP</name>
<feature type="compositionally biased region" description="Low complexity" evidence="1">
    <location>
        <begin position="139"/>
        <end position="155"/>
    </location>
</feature>
<dbReference type="InParanoid" id="A0A0V1BVB8"/>
<feature type="region of interest" description="Disordered" evidence="1">
    <location>
        <begin position="139"/>
        <end position="158"/>
    </location>
</feature>
<dbReference type="SUPFAM" id="SSF46934">
    <property type="entry name" value="UBA-like"/>
    <property type="match status" value="1"/>
</dbReference>
<dbReference type="InterPro" id="IPR009060">
    <property type="entry name" value="UBA-like_sf"/>
</dbReference>
<dbReference type="InterPro" id="IPR040192">
    <property type="entry name" value="CUEDC1"/>
</dbReference>
<dbReference type="EMBL" id="JYDH01000010">
    <property type="protein sequence ID" value="KRY40943.1"/>
    <property type="molecule type" value="Genomic_DNA"/>
</dbReference>
<feature type="non-terminal residue" evidence="3">
    <location>
        <position position="1"/>
    </location>
</feature>
<proteinExistence type="predicted"/>
<keyword evidence="4" id="KW-1185">Reference proteome</keyword>
<dbReference type="SMART" id="SM00546">
    <property type="entry name" value="CUE"/>
    <property type="match status" value="1"/>
</dbReference>
<dbReference type="PANTHER" id="PTHR13467">
    <property type="entry name" value="CUE DOMAIN CONTAINING PROTEIN 1"/>
    <property type="match status" value="1"/>
</dbReference>
<protein>
    <submittedName>
        <fullName evidence="3">CUE domain-containing protein 1</fullName>
    </submittedName>
</protein>
<dbReference type="Pfam" id="PF02845">
    <property type="entry name" value="CUE"/>
    <property type="match status" value="1"/>
</dbReference>
<organism evidence="3 4">
    <name type="scientific">Trichinella spiralis</name>
    <name type="common">Trichina worm</name>
    <dbReference type="NCBI Taxonomy" id="6334"/>
    <lineage>
        <taxon>Eukaryota</taxon>
        <taxon>Metazoa</taxon>
        <taxon>Ecdysozoa</taxon>
        <taxon>Nematoda</taxon>
        <taxon>Enoplea</taxon>
        <taxon>Dorylaimia</taxon>
        <taxon>Trichinellida</taxon>
        <taxon>Trichinellidae</taxon>
        <taxon>Trichinella</taxon>
    </lineage>
</organism>
<dbReference type="PROSITE" id="PS51140">
    <property type="entry name" value="CUE"/>
    <property type="match status" value="1"/>
</dbReference>
<comment type="caution">
    <text evidence="3">The sequence shown here is derived from an EMBL/GenBank/DDBJ whole genome shotgun (WGS) entry which is preliminary data.</text>
</comment>
<accession>A0A0V1BVB8</accession>
<dbReference type="Gene3D" id="1.10.8.10">
    <property type="entry name" value="DNA helicase RuvA subunit, C-terminal domain"/>
    <property type="match status" value="1"/>
</dbReference>
<dbReference type="Proteomes" id="UP000054776">
    <property type="component" value="Unassembled WGS sequence"/>
</dbReference>
<evidence type="ECO:0000313" key="4">
    <source>
        <dbReference type="Proteomes" id="UP000054776"/>
    </source>
</evidence>
<evidence type="ECO:0000313" key="3">
    <source>
        <dbReference type="EMBL" id="KRY40943.1"/>
    </source>
</evidence>
<dbReference type="InterPro" id="IPR003892">
    <property type="entry name" value="CUE"/>
</dbReference>
<dbReference type="GO" id="GO:0043130">
    <property type="term" value="F:ubiquitin binding"/>
    <property type="evidence" value="ECO:0007669"/>
    <property type="project" value="InterPro"/>
</dbReference>
<feature type="region of interest" description="Disordered" evidence="1">
    <location>
        <begin position="353"/>
        <end position="395"/>
    </location>
</feature>
<gene>
    <name evidence="3" type="primary">Cuedc1</name>
    <name evidence="3" type="ORF">T01_12801</name>
</gene>